<proteinExistence type="predicted"/>
<evidence type="ECO:0000313" key="2">
    <source>
        <dbReference type="Proteomes" id="UP001066276"/>
    </source>
</evidence>
<gene>
    <name evidence="1" type="ORF">NDU88_002744</name>
</gene>
<organism evidence="1 2">
    <name type="scientific">Pleurodeles waltl</name>
    <name type="common">Iberian ribbed newt</name>
    <dbReference type="NCBI Taxonomy" id="8319"/>
    <lineage>
        <taxon>Eukaryota</taxon>
        <taxon>Metazoa</taxon>
        <taxon>Chordata</taxon>
        <taxon>Craniata</taxon>
        <taxon>Vertebrata</taxon>
        <taxon>Euteleostomi</taxon>
        <taxon>Amphibia</taxon>
        <taxon>Batrachia</taxon>
        <taxon>Caudata</taxon>
        <taxon>Salamandroidea</taxon>
        <taxon>Salamandridae</taxon>
        <taxon>Pleurodelinae</taxon>
        <taxon>Pleurodeles</taxon>
    </lineage>
</organism>
<dbReference type="EMBL" id="JANPWB010000002">
    <property type="protein sequence ID" value="KAJ1207353.1"/>
    <property type="molecule type" value="Genomic_DNA"/>
</dbReference>
<reference evidence="1" key="1">
    <citation type="journal article" date="2022" name="bioRxiv">
        <title>Sequencing and chromosome-scale assembly of the giantPleurodeles waltlgenome.</title>
        <authorList>
            <person name="Brown T."/>
            <person name="Elewa A."/>
            <person name="Iarovenko S."/>
            <person name="Subramanian E."/>
            <person name="Araus A.J."/>
            <person name="Petzold A."/>
            <person name="Susuki M."/>
            <person name="Suzuki K.-i.T."/>
            <person name="Hayashi T."/>
            <person name="Toyoda A."/>
            <person name="Oliveira C."/>
            <person name="Osipova E."/>
            <person name="Leigh N.D."/>
            <person name="Simon A."/>
            <person name="Yun M.H."/>
        </authorList>
    </citation>
    <scope>NUCLEOTIDE SEQUENCE</scope>
    <source>
        <strain evidence="1">20211129_DDA</strain>
        <tissue evidence="1">Liver</tissue>
    </source>
</reference>
<protein>
    <submittedName>
        <fullName evidence="1">Uncharacterized protein</fullName>
    </submittedName>
</protein>
<accession>A0AAV7W424</accession>
<keyword evidence="2" id="KW-1185">Reference proteome</keyword>
<name>A0AAV7W424_PLEWA</name>
<comment type="caution">
    <text evidence="1">The sequence shown here is derived from an EMBL/GenBank/DDBJ whole genome shotgun (WGS) entry which is preliminary data.</text>
</comment>
<dbReference type="Proteomes" id="UP001066276">
    <property type="component" value="Chromosome 1_2"/>
</dbReference>
<sequence>MQETKLRTSHENETRTAAIVRSKVSPKERGLPSQNWLQARKSLLPWEPRLLFLARVEPKMKSSFHNALCCCLDPNRISAAVPDKLRMTAALPSAEVVIGY</sequence>
<evidence type="ECO:0000313" key="1">
    <source>
        <dbReference type="EMBL" id="KAJ1207353.1"/>
    </source>
</evidence>
<dbReference type="AlphaFoldDB" id="A0AAV7W424"/>